<name>A0A0N7JVN8_9BURK</name>
<dbReference type="Proteomes" id="UP000019146">
    <property type="component" value="Plasmid unnamed"/>
</dbReference>
<accession>A0A0N7JVN8</accession>
<protein>
    <submittedName>
        <fullName evidence="2">Uncharacterized protein</fullName>
    </submittedName>
</protein>
<reference evidence="2 3" key="1">
    <citation type="journal article" date="2014" name="Genome Announc.">
        <title>Draft Genome Sequence of the Haloacid-Degrading Burkholderia caribensis Strain MBA4.</title>
        <authorList>
            <person name="Pan Y."/>
            <person name="Kong K.F."/>
            <person name="Tsang J.S."/>
        </authorList>
    </citation>
    <scope>NUCLEOTIDE SEQUENCE [LARGE SCALE GENOMIC DNA]</scope>
    <source>
        <strain evidence="2 3">MBA4</strain>
        <plasmid evidence="3">Plasmid</plasmid>
    </source>
</reference>
<dbReference type="AlphaFoldDB" id="A0A0N7JVN8"/>
<evidence type="ECO:0000313" key="2">
    <source>
        <dbReference type="EMBL" id="ALL69733.1"/>
    </source>
</evidence>
<sequence length="48" mass="5321">MMMAKSQLRSNREAKKPKQPKKPSPAANPSTWKTAPKATARDEGANRK</sequence>
<evidence type="ECO:0000313" key="3">
    <source>
        <dbReference type="Proteomes" id="UP000019146"/>
    </source>
</evidence>
<geneLocation type="plasmid" evidence="3"/>
<feature type="compositionally biased region" description="Basic and acidic residues" evidence="1">
    <location>
        <begin position="39"/>
        <end position="48"/>
    </location>
</feature>
<evidence type="ECO:0000256" key="1">
    <source>
        <dbReference type="SAM" id="MobiDB-lite"/>
    </source>
</evidence>
<keyword evidence="2" id="KW-0614">Plasmid</keyword>
<proteinExistence type="predicted"/>
<feature type="region of interest" description="Disordered" evidence="1">
    <location>
        <begin position="1"/>
        <end position="48"/>
    </location>
</feature>
<dbReference type="KEGG" id="bcai:K788_0006192"/>
<gene>
    <name evidence="2" type="ORF">K788_0006192</name>
</gene>
<organism evidence="2 3">
    <name type="scientific">Paraburkholderia caribensis MBA4</name>
    <dbReference type="NCBI Taxonomy" id="1323664"/>
    <lineage>
        <taxon>Bacteria</taxon>
        <taxon>Pseudomonadati</taxon>
        <taxon>Pseudomonadota</taxon>
        <taxon>Betaproteobacteria</taxon>
        <taxon>Burkholderiales</taxon>
        <taxon>Burkholderiaceae</taxon>
        <taxon>Paraburkholderia</taxon>
    </lineage>
</organism>
<dbReference type="EMBL" id="CP012748">
    <property type="protein sequence ID" value="ALL69733.1"/>
    <property type="molecule type" value="Genomic_DNA"/>
</dbReference>